<keyword evidence="2" id="KW-0472">Membrane</keyword>
<evidence type="ECO:0000256" key="1">
    <source>
        <dbReference type="SAM" id="MobiDB-lite"/>
    </source>
</evidence>
<keyword evidence="2" id="KW-0812">Transmembrane</keyword>
<proteinExistence type="predicted"/>
<protein>
    <submittedName>
        <fullName evidence="3">Uncharacterized protein</fullName>
    </submittedName>
</protein>
<name>A0A0B6Z3U4_9EUPU</name>
<evidence type="ECO:0000313" key="3">
    <source>
        <dbReference type="EMBL" id="CEK62375.1"/>
    </source>
</evidence>
<keyword evidence="2" id="KW-1133">Transmembrane helix</keyword>
<reference evidence="3" key="1">
    <citation type="submission" date="2014-12" db="EMBL/GenBank/DDBJ databases">
        <title>Insight into the proteome of Arion vulgaris.</title>
        <authorList>
            <person name="Aradska J."/>
            <person name="Bulat T."/>
            <person name="Smidak R."/>
            <person name="Sarate P."/>
            <person name="Gangsoo J."/>
            <person name="Sialana F."/>
            <person name="Bilban M."/>
            <person name="Lubec G."/>
        </authorList>
    </citation>
    <scope>NUCLEOTIDE SEQUENCE</scope>
    <source>
        <tissue evidence="3">Skin</tissue>
    </source>
</reference>
<dbReference type="EMBL" id="HACG01015510">
    <property type="protein sequence ID" value="CEK62375.1"/>
    <property type="molecule type" value="Transcribed_RNA"/>
</dbReference>
<feature type="transmembrane region" description="Helical" evidence="2">
    <location>
        <begin position="96"/>
        <end position="118"/>
    </location>
</feature>
<accession>A0A0B6Z3U4</accession>
<gene>
    <name evidence="3" type="primary">ORF45010</name>
</gene>
<dbReference type="AlphaFoldDB" id="A0A0B6Z3U4"/>
<evidence type="ECO:0000256" key="2">
    <source>
        <dbReference type="SAM" id="Phobius"/>
    </source>
</evidence>
<feature type="compositionally biased region" description="Basic and acidic residues" evidence="1">
    <location>
        <begin position="155"/>
        <end position="173"/>
    </location>
</feature>
<organism evidence="3">
    <name type="scientific">Arion vulgaris</name>
    <dbReference type="NCBI Taxonomy" id="1028688"/>
    <lineage>
        <taxon>Eukaryota</taxon>
        <taxon>Metazoa</taxon>
        <taxon>Spiralia</taxon>
        <taxon>Lophotrochozoa</taxon>
        <taxon>Mollusca</taxon>
        <taxon>Gastropoda</taxon>
        <taxon>Heterobranchia</taxon>
        <taxon>Euthyneura</taxon>
        <taxon>Panpulmonata</taxon>
        <taxon>Eupulmonata</taxon>
        <taxon>Stylommatophora</taxon>
        <taxon>Helicina</taxon>
        <taxon>Arionoidea</taxon>
        <taxon>Arionidae</taxon>
        <taxon>Arion</taxon>
    </lineage>
</organism>
<feature type="region of interest" description="Disordered" evidence="1">
    <location>
        <begin position="151"/>
        <end position="173"/>
    </location>
</feature>
<sequence>MAFSCRIRSTLLKMAQRNSTSKRVTLHACVVLSLVILSQLVLVEGAGIQKRQSEDEEGEATVSVIMPVVEYQNTTQNTTFVGKEVENNNDKSNTGAVVAAAIIAVIVCIAIVLGVYLFKRRRQSRMMDKEKKMQIQMSSARNAGIYQDLTVSVPTDDKPSASPEQERLKAEDA</sequence>